<dbReference type="GO" id="GO:0006950">
    <property type="term" value="P:response to stress"/>
    <property type="evidence" value="ECO:0007669"/>
    <property type="project" value="TreeGrafter"/>
</dbReference>
<comment type="caution">
    <text evidence="1">The sequence shown here is derived from an EMBL/GenBank/DDBJ whole genome shotgun (WGS) entry which is preliminary data.</text>
</comment>
<evidence type="ECO:0000313" key="2">
    <source>
        <dbReference type="Proteomes" id="UP001443914"/>
    </source>
</evidence>
<evidence type="ECO:0000313" key="1">
    <source>
        <dbReference type="EMBL" id="KAK9726328.1"/>
    </source>
</evidence>
<keyword evidence="2" id="KW-1185">Reference proteome</keyword>
<protein>
    <submittedName>
        <fullName evidence="1">Uncharacterized protein</fullName>
    </submittedName>
</protein>
<dbReference type="Proteomes" id="UP001443914">
    <property type="component" value="Unassembled WGS sequence"/>
</dbReference>
<reference evidence="1" key="1">
    <citation type="submission" date="2024-03" db="EMBL/GenBank/DDBJ databases">
        <title>WGS assembly of Saponaria officinalis var. Norfolk2.</title>
        <authorList>
            <person name="Jenkins J."/>
            <person name="Shu S."/>
            <person name="Grimwood J."/>
            <person name="Barry K."/>
            <person name="Goodstein D."/>
            <person name="Schmutz J."/>
            <person name="Leebens-Mack J."/>
            <person name="Osbourn A."/>
        </authorList>
    </citation>
    <scope>NUCLEOTIDE SEQUENCE [LARGE SCALE GENOMIC DNA]</scope>
    <source>
        <strain evidence="1">JIC</strain>
    </source>
</reference>
<organism evidence="1 2">
    <name type="scientific">Saponaria officinalis</name>
    <name type="common">Common soapwort</name>
    <name type="synonym">Lychnis saponaria</name>
    <dbReference type="NCBI Taxonomy" id="3572"/>
    <lineage>
        <taxon>Eukaryota</taxon>
        <taxon>Viridiplantae</taxon>
        <taxon>Streptophyta</taxon>
        <taxon>Embryophyta</taxon>
        <taxon>Tracheophyta</taxon>
        <taxon>Spermatophyta</taxon>
        <taxon>Magnoliopsida</taxon>
        <taxon>eudicotyledons</taxon>
        <taxon>Gunneridae</taxon>
        <taxon>Pentapetalae</taxon>
        <taxon>Caryophyllales</taxon>
        <taxon>Caryophyllaceae</taxon>
        <taxon>Caryophylleae</taxon>
        <taxon>Saponaria</taxon>
    </lineage>
</organism>
<dbReference type="AlphaFoldDB" id="A0AAW1KZI0"/>
<gene>
    <name evidence="1" type="ORF">RND81_05G206400</name>
</gene>
<dbReference type="EMBL" id="JBDFQZ010000005">
    <property type="protein sequence ID" value="KAK9726328.1"/>
    <property type="molecule type" value="Genomic_DNA"/>
</dbReference>
<name>A0AAW1KZI0_SAPOF</name>
<accession>A0AAW1KZI0</accession>
<dbReference type="PANTHER" id="PTHR33509">
    <property type="entry name" value="LATE EMBRYOGENIS ABUNDANT PROTEIN 2-RELATED"/>
    <property type="match status" value="1"/>
</dbReference>
<dbReference type="InterPro" id="IPR004926">
    <property type="entry name" value="LEA_3a"/>
</dbReference>
<dbReference type="GO" id="GO:0005739">
    <property type="term" value="C:mitochondrion"/>
    <property type="evidence" value="ECO:0007669"/>
    <property type="project" value="TreeGrafter"/>
</dbReference>
<dbReference type="Pfam" id="PF03242">
    <property type="entry name" value="LEA_3a"/>
    <property type="match status" value="1"/>
</dbReference>
<proteinExistence type="predicted"/>
<sequence>MARSLSNVKFFVSLVAENFYVARRGYAAASQGLARVGSDKMGKTSQKDIRRPAENSWVPDPATGYYKPANRVEEIDVAELREHFLNQKITSHKI</sequence>
<dbReference type="PANTHER" id="PTHR33509:SF5">
    <property type="entry name" value="PROTEIN SENESCENCE-ASSOCIATED GENE 21, MITOCHONDRIAL"/>
    <property type="match status" value="1"/>
</dbReference>